<keyword evidence="6 9" id="KW-0133">Cell shape</keyword>
<gene>
    <name evidence="13" type="ORF">A7K91_23925</name>
</gene>
<keyword evidence="7 9" id="KW-0573">Peptidoglycan synthesis</keyword>
<reference evidence="13 14" key="1">
    <citation type="submission" date="2016-05" db="EMBL/GenBank/DDBJ databases">
        <title>Paenibacillus oryzae. sp. nov., isolated from the rice root.</title>
        <authorList>
            <person name="Zhang J."/>
            <person name="Zhang X."/>
        </authorList>
    </citation>
    <scope>NUCLEOTIDE SEQUENCE [LARGE SCALE GENOMIC DNA]</scope>
    <source>
        <strain evidence="13 14">1DrF-4</strain>
    </source>
</reference>
<keyword evidence="8 9" id="KW-0961">Cell wall biogenesis/degradation</keyword>
<feature type="active site" description="Proton donor/acceptor" evidence="9">
    <location>
        <position position="393"/>
    </location>
</feature>
<dbReference type="GO" id="GO:0005576">
    <property type="term" value="C:extracellular region"/>
    <property type="evidence" value="ECO:0007669"/>
    <property type="project" value="TreeGrafter"/>
</dbReference>
<dbReference type="SUPFAM" id="SSF141523">
    <property type="entry name" value="L,D-transpeptidase catalytic domain-like"/>
    <property type="match status" value="1"/>
</dbReference>
<accession>A0A1A5YC38</accession>
<dbReference type="Pfam" id="PF03734">
    <property type="entry name" value="YkuD"/>
    <property type="match status" value="1"/>
</dbReference>
<keyword evidence="14" id="KW-1185">Reference proteome</keyword>
<evidence type="ECO:0000256" key="5">
    <source>
        <dbReference type="ARBA" id="ARBA00022801"/>
    </source>
</evidence>
<keyword evidence="3" id="KW-0328">Glycosyltransferase</keyword>
<feature type="transmembrane region" description="Helical" evidence="11">
    <location>
        <begin position="85"/>
        <end position="105"/>
    </location>
</feature>
<dbReference type="InterPro" id="IPR005490">
    <property type="entry name" value="LD_TPept_cat_dom"/>
</dbReference>
<dbReference type="GO" id="GO:0071555">
    <property type="term" value="P:cell wall organization"/>
    <property type="evidence" value="ECO:0007669"/>
    <property type="project" value="UniProtKB-UniRule"/>
</dbReference>
<evidence type="ECO:0000256" key="10">
    <source>
        <dbReference type="SAM" id="MobiDB-lite"/>
    </source>
</evidence>
<evidence type="ECO:0000256" key="1">
    <source>
        <dbReference type="ARBA" id="ARBA00004752"/>
    </source>
</evidence>
<organism evidence="13 14">
    <name type="scientific">Paenibacillus oryzae</name>
    <dbReference type="NCBI Taxonomy" id="1844972"/>
    <lineage>
        <taxon>Bacteria</taxon>
        <taxon>Bacillati</taxon>
        <taxon>Bacillota</taxon>
        <taxon>Bacilli</taxon>
        <taxon>Bacillales</taxon>
        <taxon>Paenibacillaceae</taxon>
        <taxon>Paenibacillus</taxon>
    </lineage>
</organism>
<dbReference type="GO" id="GO:0016757">
    <property type="term" value="F:glycosyltransferase activity"/>
    <property type="evidence" value="ECO:0007669"/>
    <property type="project" value="UniProtKB-KW"/>
</dbReference>
<evidence type="ECO:0000313" key="14">
    <source>
        <dbReference type="Proteomes" id="UP000092024"/>
    </source>
</evidence>
<dbReference type="PANTHER" id="PTHR30582:SF24">
    <property type="entry name" value="L,D-TRANSPEPTIDASE ERFK_SRFK-RELATED"/>
    <property type="match status" value="1"/>
</dbReference>
<dbReference type="Gene3D" id="2.40.440.10">
    <property type="entry name" value="L,D-transpeptidase catalytic domain-like"/>
    <property type="match status" value="1"/>
</dbReference>
<evidence type="ECO:0000259" key="12">
    <source>
        <dbReference type="PROSITE" id="PS52029"/>
    </source>
</evidence>
<dbReference type="CDD" id="cd16913">
    <property type="entry name" value="YkuD_like"/>
    <property type="match status" value="1"/>
</dbReference>
<feature type="region of interest" description="Disordered" evidence="10">
    <location>
        <begin position="435"/>
        <end position="467"/>
    </location>
</feature>
<comment type="caution">
    <text evidence="13">The sequence shown here is derived from an EMBL/GenBank/DDBJ whole genome shotgun (WGS) entry which is preliminary data.</text>
</comment>
<keyword evidence="11" id="KW-0812">Transmembrane</keyword>
<evidence type="ECO:0000256" key="11">
    <source>
        <dbReference type="SAM" id="Phobius"/>
    </source>
</evidence>
<name>A0A1A5YC38_9BACL</name>
<feature type="region of interest" description="Disordered" evidence="10">
    <location>
        <begin position="284"/>
        <end position="305"/>
    </location>
</feature>
<evidence type="ECO:0000256" key="8">
    <source>
        <dbReference type="ARBA" id="ARBA00023316"/>
    </source>
</evidence>
<dbReference type="PROSITE" id="PS52029">
    <property type="entry name" value="LD_TPASE"/>
    <property type="match status" value="1"/>
</dbReference>
<comment type="similarity">
    <text evidence="2">Belongs to the YkuD family.</text>
</comment>
<dbReference type="InterPro" id="IPR038063">
    <property type="entry name" value="Transpep_catalytic_dom"/>
</dbReference>
<keyword evidence="11" id="KW-1133">Transmembrane helix</keyword>
<feature type="domain" description="L,D-TPase catalytic" evidence="12">
    <location>
        <begin position="324"/>
        <end position="433"/>
    </location>
</feature>
<protein>
    <recommendedName>
        <fullName evidence="12">L,D-TPase catalytic domain-containing protein</fullName>
    </recommendedName>
</protein>
<keyword evidence="5" id="KW-0378">Hydrolase</keyword>
<dbReference type="InterPro" id="IPR050979">
    <property type="entry name" value="LD-transpeptidase"/>
</dbReference>
<dbReference type="STRING" id="1844972.A7K91_23925"/>
<evidence type="ECO:0000256" key="7">
    <source>
        <dbReference type="ARBA" id="ARBA00022984"/>
    </source>
</evidence>
<dbReference type="OrthoDB" id="9787225at2"/>
<keyword evidence="4" id="KW-0808">Transferase</keyword>
<dbReference type="UniPathway" id="UPA00219"/>
<dbReference type="EMBL" id="LYPA01000075">
    <property type="protein sequence ID" value="OBR63149.1"/>
    <property type="molecule type" value="Genomic_DNA"/>
</dbReference>
<feature type="active site" description="Nucleophile" evidence="9">
    <location>
        <position position="409"/>
    </location>
</feature>
<evidence type="ECO:0000256" key="9">
    <source>
        <dbReference type="PROSITE-ProRule" id="PRU01373"/>
    </source>
</evidence>
<evidence type="ECO:0000256" key="2">
    <source>
        <dbReference type="ARBA" id="ARBA00005992"/>
    </source>
</evidence>
<sequence length="467" mass="51987">MRVNKPEDVLYLKQFVKQHPNNKMGWYLLGKHYREVGKEGKANYCFIQAGDIYEAFEDETHPIALAEQQLASLKDWEKKQKKKRLVWRIALLALPLLLFALVAPAQHYLGEKSPPEDDVPMTVEPLAEPELGVLFVPQNERRPIGYALNGIIEAGSGAPERSFAITLEEREGWRSWLGNAKFWLSATKGEGAGKFDVAMMDRDACQCEPGDSVKAKAQFGGWQEDQELHWTVMSGIAHYKRMYGKWPANASDLVRPYPNNILSGDAKEMDAVFARVLARLKDKETNGGDGASSESNGAGESRDSGSLSVIGSNGLFQGDWSKPLEIIIDTSNHTLAVVQNDLVIRSYKVGLGGDRTPEGTFYIGEKVRDPQSEDEGIFGTRGMTLSNTLYAIHGTNKPNSIGKDESLGCIRMYNEDVEELFDMVPLGTTVKIKNGSLPSRAETPEKRFKLDPQQNESNPAKVYKWLT</sequence>
<dbReference type="GO" id="GO:0071972">
    <property type="term" value="F:peptidoglycan L,D-transpeptidase activity"/>
    <property type="evidence" value="ECO:0007669"/>
    <property type="project" value="TreeGrafter"/>
</dbReference>
<keyword evidence="11" id="KW-0472">Membrane</keyword>
<comment type="pathway">
    <text evidence="1 9">Cell wall biogenesis; peptidoglycan biosynthesis.</text>
</comment>
<dbReference type="PANTHER" id="PTHR30582">
    <property type="entry name" value="L,D-TRANSPEPTIDASE"/>
    <property type="match status" value="1"/>
</dbReference>
<dbReference type="Proteomes" id="UP000092024">
    <property type="component" value="Unassembled WGS sequence"/>
</dbReference>
<dbReference type="GO" id="GO:0018104">
    <property type="term" value="P:peptidoglycan-protein cross-linking"/>
    <property type="evidence" value="ECO:0007669"/>
    <property type="project" value="TreeGrafter"/>
</dbReference>
<evidence type="ECO:0000313" key="13">
    <source>
        <dbReference type="EMBL" id="OBR63149.1"/>
    </source>
</evidence>
<evidence type="ECO:0000256" key="6">
    <source>
        <dbReference type="ARBA" id="ARBA00022960"/>
    </source>
</evidence>
<dbReference type="AlphaFoldDB" id="A0A1A5YC38"/>
<evidence type="ECO:0000256" key="4">
    <source>
        <dbReference type="ARBA" id="ARBA00022679"/>
    </source>
</evidence>
<evidence type="ECO:0000256" key="3">
    <source>
        <dbReference type="ARBA" id="ARBA00022676"/>
    </source>
</evidence>
<proteinExistence type="inferred from homology"/>
<dbReference type="GO" id="GO:0008360">
    <property type="term" value="P:regulation of cell shape"/>
    <property type="evidence" value="ECO:0007669"/>
    <property type="project" value="UniProtKB-UniRule"/>
</dbReference>